<dbReference type="KEGG" id="slim:SCL_1137"/>
<accession>A0A1B4XF81</accession>
<dbReference type="RefSeq" id="WP_148665001.1">
    <property type="nucleotide sequence ID" value="NZ_AP014879.1"/>
</dbReference>
<protein>
    <recommendedName>
        <fullName evidence="3">Lipoprotein</fullName>
    </recommendedName>
</protein>
<dbReference type="Proteomes" id="UP000243180">
    <property type="component" value="Chromosome"/>
</dbReference>
<evidence type="ECO:0008006" key="3">
    <source>
        <dbReference type="Google" id="ProtNLM"/>
    </source>
</evidence>
<reference evidence="1 2" key="1">
    <citation type="submission" date="2015-05" db="EMBL/GenBank/DDBJ databases">
        <title>Complete genome sequence of a sulfur-oxidizing gammaproteobacterium strain HA5.</title>
        <authorList>
            <person name="Miura A."/>
            <person name="Kojima H."/>
            <person name="Fukui M."/>
        </authorList>
    </citation>
    <scope>NUCLEOTIDE SEQUENCE [LARGE SCALE GENOMIC DNA]</scope>
    <source>
        <strain evidence="1 2">HA5</strain>
    </source>
</reference>
<organism evidence="1 2">
    <name type="scientific">Sulfuricaulis limicola</name>
    <dbReference type="NCBI Taxonomy" id="1620215"/>
    <lineage>
        <taxon>Bacteria</taxon>
        <taxon>Pseudomonadati</taxon>
        <taxon>Pseudomonadota</taxon>
        <taxon>Gammaproteobacteria</taxon>
        <taxon>Acidiferrobacterales</taxon>
        <taxon>Acidiferrobacteraceae</taxon>
        <taxon>Sulfuricaulis</taxon>
    </lineage>
</organism>
<dbReference type="EMBL" id="AP014879">
    <property type="protein sequence ID" value="BAV33450.1"/>
    <property type="molecule type" value="Genomic_DNA"/>
</dbReference>
<dbReference type="AlphaFoldDB" id="A0A1B4XF81"/>
<evidence type="ECO:0000313" key="2">
    <source>
        <dbReference type="Proteomes" id="UP000243180"/>
    </source>
</evidence>
<dbReference type="InParanoid" id="A0A1B4XF81"/>
<dbReference type="PROSITE" id="PS51257">
    <property type="entry name" value="PROKAR_LIPOPROTEIN"/>
    <property type="match status" value="1"/>
</dbReference>
<proteinExistence type="predicted"/>
<sequence>MHILLRHPWMGVRFIIMLGLGLLASGCATFQKEGCAQFEERQDDADYATQYRYSDSDSETAAGNFKSLPRGKNAVVRSYKMHIEPVKIKPCRHLTIRKEIYLQRTTKANLILEEVREFYAGNDMLITTKIESVGSQLRTTGYYASNSLLPIPETAPPGKYRIVSKLMLKTKNGSRPVQLAKTSVNFQILPRN</sequence>
<keyword evidence="2" id="KW-1185">Reference proteome</keyword>
<evidence type="ECO:0000313" key="1">
    <source>
        <dbReference type="EMBL" id="BAV33450.1"/>
    </source>
</evidence>
<name>A0A1B4XF81_9GAMM</name>
<gene>
    <name evidence="1" type="ORF">SCL_1137</name>
</gene>
<dbReference type="OrthoDB" id="7065414at2"/>